<evidence type="ECO:0000313" key="3">
    <source>
        <dbReference type="Proteomes" id="UP001205965"/>
    </source>
</evidence>
<protein>
    <submittedName>
        <fullName evidence="2">DUF6457 domain-containing protein</fullName>
    </submittedName>
</protein>
<dbReference type="EMBL" id="JANWTC010000002">
    <property type="protein sequence ID" value="MCS5478946.1"/>
    <property type="molecule type" value="Genomic_DNA"/>
</dbReference>
<proteinExistence type="predicted"/>
<evidence type="ECO:0000259" key="1">
    <source>
        <dbReference type="Pfam" id="PF20058"/>
    </source>
</evidence>
<dbReference type="Pfam" id="PF20058">
    <property type="entry name" value="DUF6457"/>
    <property type="match status" value="1"/>
</dbReference>
<comment type="caution">
    <text evidence="2">The sequence shown here is derived from an EMBL/GenBank/DDBJ whole genome shotgun (WGS) entry which is preliminary data.</text>
</comment>
<dbReference type="Proteomes" id="UP001205965">
    <property type="component" value="Unassembled WGS sequence"/>
</dbReference>
<sequence length="98" mass="10273">MSAKKSGQDLSEAKAWLEQVSGELGLSPAVIEELLHDLLDLTRDVAHGPSRPAAPLTAFLVGLASGRALAADAPDEGTVAESRENIARVLELLDKLST</sequence>
<gene>
    <name evidence="2" type="ORF">NYP18_04660</name>
</gene>
<evidence type="ECO:0000313" key="2">
    <source>
        <dbReference type="EMBL" id="MCS5478946.1"/>
    </source>
</evidence>
<dbReference type="InterPro" id="IPR045598">
    <property type="entry name" value="DUF6457"/>
</dbReference>
<keyword evidence="3" id="KW-1185">Reference proteome</keyword>
<accession>A0ABT2FUW5</accession>
<feature type="domain" description="DUF6457" evidence="1">
    <location>
        <begin position="11"/>
        <end position="94"/>
    </location>
</feature>
<organism evidence="2 3">
    <name type="scientific">Corynebacterium lemuris</name>
    <dbReference type="NCBI Taxonomy" id="1859292"/>
    <lineage>
        <taxon>Bacteria</taxon>
        <taxon>Bacillati</taxon>
        <taxon>Actinomycetota</taxon>
        <taxon>Actinomycetes</taxon>
        <taxon>Mycobacteriales</taxon>
        <taxon>Corynebacteriaceae</taxon>
        <taxon>Corynebacterium</taxon>
    </lineage>
</organism>
<name>A0ABT2FUW5_9CORY</name>
<reference evidence="2 3" key="1">
    <citation type="submission" date="2022-08" db="EMBL/GenBank/DDBJ databases">
        <title>YIM 101645 draft genome.</title>
        <authorList>
            <person name="Chen X."/>
        </authorList>
    </citation>
    <scope>NUCLEOTIDE SEQUENCE [LARGE SCALE GENOMIC DNA]</scope>
    <source>
        <strain evidence="2 3">YIM 101645</strain>
    </source>
</reference>